<proteinExistence type="predicted"/>
<dbReference type="OrthoDB" id="1751167at2759"/>
<feature type="region of interest" description="Disordered" evidence="1">
    <location>
        <begin position="24"/>
        <end position="64"/>
    </location>
</feature>
<reference evidence="3" key="1">
    <citation type="submission" date="2016-06" db="EMBL/GenBank/DDBJ databases">
        <title>Parallel loss of symbiosis genes in relatives of nitrogen-fixing non-legume Parasponia.</title>
        <authorList>
            <person name="Van Velzen R."/>
            <person name="Holmer R."/>
            <person name="Bu F."/>
            <person name="Rutten L."/>
            <person name="Van Zeijl A."/>
            <person name="Liu W."/>
            <person name="Santuari L."/>
            <person name="Cao Q."/>
            <person name="Sharma T."/>
            <person name="Shen D."/>
            <person name="Roswanjaya Y."/>
            <person name="Wardhani T."/>
            <person name="Kalhor M.S."/>
            <person name="Jansen J."/>
            <person name="Van den Hoogen J."/>
            <person name="Gungor B."/>
            <person name="Hartog M."/>
            <person name="Hontelez J."/>
            <person name="Verver J."/>
            <person name="Yang W.-C."/>
            <person name="Schijlen E."/>
            <person name="Repin R."/>
            <person name="Schilthuizen M."/>
            <person name="Schranz E."/>
            <person name="Heidstra R."/>
            <person name="Miyata K."/>
            <person name="Fedorova E."/>
            <person name="Kohlen W."/>
            <person name="Bisseling T."/>
            <person name="Smit S."/>
            <person name="Geurts R."/>
        </authorList>
    </citation>
    <scope>NUCLEOTIDE SEQUENCE [LARGE SCALE GENOMIC DNA]</scope>
    <source>
        <strain evidence="3">cv. RG33-2</strain>
    </source>
</reference>
<evidence type="ECO:0000313" key="3">
    <source>
        <dbReference type="Proteomes" id="UP000237000"/>
    </source>
</evidence>
<dbReference type="InParanoid" id="A0A2P5CF53"/>
<keyword evidence="3" id="KW-1185">Reference proteome</keyword>
<accession>A0A2P5CF53</accession>
<dbReference type="Gene3D" id="1.10.150.20">
    <property type="entry name" value="5' to 3' exonuclease, C-terminal subdomain"/>
    <property type="match status" value="1"/>
</dbReference>
<gene>
    <name evidence="2" type="ORF">TorRG33x02_287530</name>
</gene>
<evidence type="ECO:0000256" key="1">
    <source>
        <dbReference type="SAM" id="MobiDB-lite"/>
    </source>
</evidence>
<dbReference type="Proteomes" id="UP000237000">
    <property type="component" value="Unassembled WGS sequence"/>
</dbReference>
<name>A0A2P5CF53_TREOI</name>
<protein>
    <submittedName>
        <fullName evidence="2">Uncharacterized protein</fullName>
    </submittedName>
</protein>
<dbReference type="EMBL" id="JXTC01000372">
    <property type="protein sequence ID" value="PON59681.1"/>
    <property type="molecule type" value="Genomic_DNA"/>
</dbReference>
<sequence length="122" mass="13422">MIAWLQTTSDGSFSTTALEGTKTLEKGLEGFGDDGGEAAETSSENKPVQLHRRQRGSSNSNSLTRKLDLLTIPGMGPKNLRKLVENGISDVAELKQPYKDKVLYWTLSSSFCSVLSLYFFEV</sequence>
<dbReference type="AlphaFoldDB" id="A0A2P5CF53"/>
<organism evidence="2 3">
    <name type="scientific">Trema orientale</name>
    <name type="common">Charcoal tree</name>
    <name type="synonym">Celtis orientalis</name>
    <dbReference type="NCBI Taxonomy" id="63057"/>
    <lineage>
        <taxon>Eukaryota</taxon>
        <taxon>Viridiplantae</taxon>
        <taxon>Streptophyta</taxon>
        <taxon>Embryophyta</taxon>
        <taxon>Tracheophyta</taxon>
        <taxon>Spermatophyta</taxon>
        <taxon>Magnoliopsida</taxon>
        <taxon>eudicotyledons</taxon>
        <taxon>Gunneridae</taxon>
        <taxon>Pentapetalae</taxon>
        <taxon>rosids</taxon>
        <taxon>fabids</taxon>
        <taxon>Rosales</taxon>
        <taxon>Cannabaceae</taxon>
        <taxon>Trema</taxon>
    </lineage>
</organism>
<comment type="caution">
    <text evidence="2">The sequence shown here is derived from an EMBL/GenBank/DDBJ whole genome shotgun (WGS) entry which is preliminary data.</text>
</comment>
<evidence type="ECO:0000313" key="2">
    <source>
        <dbReference type="EMBL" id="PON59681.1"/>
    </source>
</evidence>
<dbReference type="STRING" id="63057.A0A2P5CF53"/>